<keyword evidence="5" id="KW-1185">Reference proteome</keyword>
<feature type="chain" id="PRO_5030626341" evidence="2">
    <location>
        <begin position="21"/>
        <end position="798"/>
    </location>
</feature>
<sequence length="798" mass="86785">MIRRSLPAVFALMFAAPLLAAPTGQQTLFNFVRPADVVQVTTQDASLPQSNAEQTAEGEVLRRVTFNPTAQPSLRLTPQTGAWDWSQSGVMSLRLQSAMNWAVTLYVKIQSNDGKTLVSRVDLPAGPAQTLLVPLKPSSPLSQGMKAGPPMPMTVDGQRILLASSEGELDPAQVVSVTLSMDQPKVAQSILVERFGVQDGAAVTQAVYGSLVDAYGQSSRAKWPEKIATDEQLKAAAVKEQQQLSGWLAQRQRSALDAYGGLNTAAAFKASGFFRTEKRDGRWYLVTPLGHPFYSLGVNTVTADASQTYVAGREGMFEVLPGNDQPLAVHYGEGDNRGGNGVDRGRAFNSGRWYDFYGANLQRTYGQPCVATATATAPATEAETGAEAPVAPCAPYAFDEKRWAGHTLDRLQAWGFNTLGNWSEPALGHSERMPYTLPLSIVGDYTSISTGNDWWGGMPDPFDPRFAMATERAVAIAARDHRDDPWLIGYFADNELAWAGPGDDPKARYALAYGTLKMTTDVPAKRAFLKQLRDKYRNQAGLSKAWGIDLPAWELMEDPGFVPPVPNPEHPEIEADFKYFQKVFADTYFKTISDSLKWHAPNHLLLGGRFAVSTPEAVASCAQYCDVLSFNLYTLKPQDGYDFSQLQALDKPVLITEFNFGSRDRGPFWGGVTELAKEEDRGPAYANFVKQALSEPSIVGVHWFQYLDQPVTGRLLDGENGHFGLVGITDIPFQGFVDSVRKANLQVVDQFAKAGEQARLAAEKAGKTSQKAEGEKPGHAPQGVGQGSHTGGHSANGH</sequence>
<dbReference type="RefSeq" id="WP_182343716.1">
    <property type="nucleotide sequence ID" value="NZ_JACMYG010000038.1"/>
</dbReference>
<dbReference type="InterPro" id="IPR017853">
    <property type="entry name" value="GH"/>
</dbReference>
<proteinExistence type="predicted"/>
<comment type="caution">
    <text evidence="4">The sequence shown here is derived from an EMBL/GenBank/DDBJ whole genome shotgun (WGS) entry which is preliminary data.</text>
</comment>
<reference evidence="4 5" key="1">
    <citation type="submission" date="2020-08" db="EMBL/GenBank/DDBJ databases">
        <title>Pseudomonas sp. nov.</title>
        <authorList>
            <person name="Gieschler S."/>
            <person name="Fiedler G."/>
            <person name="Brinks E."/>
            <person name="Boehnlein C."/>
            <person name="Franz C.M.A.P."/>
            <person name="Kabisch J."/>
        </authorList>
    </citation>
    <scope>NUCLEOTIDE SEQUENCE [LARGE SCALE GENOMIC DNA]</scope>
    <source>
        <strain evidence="4 5">MBT-1</strain>
    </source>
</reference>
<dbReference type="SUPFAM" id="SSF51445">
    <property type="entry name" value="(Trans)glycosidases"/>
    <property type="match status" value="1"/>
</dbReference>
<dbReference type="EMBL" id="JACMYG010000038">
    <property type="protein sequence ID" value="MBC2693051.1"/>
    <property type="molecule type" value="Genomic_DNA"/>
</dbReference>
<dbReference type="Gene3D" id="2.60.120.430">
    <property type="entry name" value="Galactose-binding lectin"/>
    <property type="match status" value="1"/>
</dbReference>
<keyword evidence="2" id="KW-0732">Signal</keyword>
<protein>
    <submittedName>
        <fullName evidence="4">Beta-galactosidase</fullName>
    </submittedName>
</protein>
<dbReference type="Gene3D" id="3.20.20.80">
    <property type="entry name" value="Glycosidases"/>
    <property type="match status" value="1"/>
</dbReference>
<dbReference type="InterPro" id="IPR040669">
    <property type="entry name" value="Agarase_CBM"/>
</dbReference>
<dbReference type="AlphaFoldDB" id="A0A7X1GIK7"/>
<accession>A0A7X1GIK7</accession>
<evidence type="ECO:0000259" key="3">
    <source>
        <dbReference type="Pfam" id="PF17992"/>
    </source>
</evidence>
<evidence type="ECO:0000256" key="2">
    <source>
        <dbReference type="SAM" id="SignalP"/>
    </source>
</evidence>
<feature type="domain" description="Agarase CBM-like" evidence="3">
    <location>
        <begin position="63"/>
        <end position="182"/>
    </location>
</feature>
<evidence type="ECO:0000313" key="4">
    <source>
        <dbReference type="EMBL" id="MBC2693051.1"/>
    </source>
</evidence>
<dbReference type="Proteomes" id="UP000526003">
    <property type="component" value="Unassembled WGS sequence"/>
</dbReference>
<feature type="signal peptide" evidence="2">
    <location>
        <begin position="1"/>
        <end position="20"/>
    </location>
</feature>
<gene>
    <name evidence="4" type="ORF">H7995_25000</name>
</gene>
<organism evidence="4 5">
    <name type="scientific">Pseudomonas kielensis</name>
    <dbReference type="NCBI Taxonomy" id="2762577"/>
    <lineage>
        <taxon>Bacteria</taxon>
        <taxon>Pseudomonadati</taxon>
        <taxon>Pseudomonadota</taxon>
        <taxon>Gammaproteobacteria</taxon>
        <taxon>Pseudomonadales</taxon>
        <taxon>Pseudomonadaceae</taxon>
        <taxon>Pseudomonas</taxon>
    </lineage>
</organism>
<dbReference type="Pfam" id="PF17992">
    <property type="entry name" value="Agarase_CBM"/>
    <property type="match status" value="1"/>
</dbReference>
<evidence type="ECO:0000256" key="1">
    <source>
        <dbReference type="SAM" id="MobiDB-lite"/>
    </source>
</evidence>
<feature type="region of interest" description="Disordered" evidence="1">
    <location>
        <begin position="761"/>
        <end position="798"/>
    </location>
</feature>
<feature type="compositionally biased region" description="Basic and acidic residues" evidence="1">
    <location>
        <begin position="761"/>
        <end position="778"/>
    </location>
</feature>
<name>A0A7X1GIK7_9PSED</name>
<evidence type="ECO:0000313" key="5">
    <source>
        <dbReference type="Proteomes" id="UP000526003"/>
    </source>
</evidence>